<accession>A0ABW4UTT8</accession>
<evidence type="ECO:0000313" key="3">
    <source>
        <dbReference type="EMBL" id="MFD1989880.1"/>
    </source>
</evidence>
<comment type="caution">
    <text evidence="3">The sequence shown here is derived from an EMBL/GenBank/DDBJ whole genome shotgun (WGS) entry which is preliminary data.</text>
</comment>
<dbReference type="RefSeq" id="WP_204823606.1">
    <property type="nucleotide sequence ID" value="NZ_JBHUGF010000010.1"/>
</dbReference>
<reference evidence="4" key="1">
    <citation type="journal article" date="2019" name="Int. J. Syst. Evol. Microbiol.">
        <title>The Global Catalogue of Microorganisms (GCM) 10K type strain sequencing project: providing services to taxonomists for standard genome sequencing and annotation.</title>
        <authorList>
            <consortium name="The Broad Institute Genomics Platform"/>
            <consortium name="The Broad Institute Genome Sequencing Center for Infectious Disease"/>
            <person name="Wu L."/>
            <person name="Ma J."/>
        </authorList>
    </citation>
    <scope>NUCLEOTIDE SEQUENCE [LARGE SCALE GENOMIC DNA]</scope>
    <source>
        <strain evidence="4">CGMCC 1.15067</strain>
    </source>
</reference>
<evidence type="ECO:0008006" key="5">
    <source>
        <dbReference type="Google" id="ProtNLM"/>
    </source>
</evidence>
<evidence type="ECO:0000313" key="4">
    <source>
        <dbReference type="Proteomes" id="UP001597403"/>
    </source>
</evidence>
<feature type="signal peptide" evidence="2">
    <location>
        <begin position="1"/>
        <end position="20"/>
    </location>
</feature>
<evidence type="ECO:0000256" key="2">
    <source>
        <dbReference type="SAM" id="SignalP"/>
    </source>
</evidence>
<organism evidence="3 4">
    <name type="scientific">Paenibacillus nicotianae</name>
    <dbReference type="NCBI Taxonomy" id="1526551"/>
    <lineage>
        <taxon>Bacteria</taxon>
        <taxon>Bacillati</taxon>
        <taxon>Bacillota</taxon>
        <taxon>Bacilli</taxon>
        <taxon>Bacillales</taxon>
        <taxon>Paenibacillaceae</taxon>
        <taxon>Paenibacillus</taxon>
    </lineage>
</organism>
<feature type="region of interest" description="Disordered" evidence="1">
    <location>
        <begin position="26"/>
        <end position="59"/>
    </location>
</feature>
<feature type="chain" id="PRO_5046440554" description="DUF4440 domain-containing protein" evidence="2">
    <location>
        <begin position="21"/>
        <end position="175"/>
    </location>
</feature>
<feature type="compositionally biased region" description="Polar residues" evidence="1">
    <location>
        <begin position="26"/>
        <end position="38"/>
    </location>
</feature>
<gene>
    <name evidence="3" type="ORF">ACFSGI_07915</name>
</gene>
<keyword evidence="2" id="KW-0732">Signal</keyword>
<name>A0ABW4UTT8_9BACL</name>
<sequence length="175" mass="19329">MSKMKYTVAIFTSATLLLSACTQGTSSIPPQNNTSLPSKESPIPVEEVHSSDPQQTNTGLLASSDEIDWEQLHDKLLSNEMVAELHSAVDAIVNHDQTALDQLFGSDGGAAALAYIMDHTTQFTDIDPAYIEDERILVPVRGMRQLQGDDKVQQATLFFYFMKNSKGEWHLVTID</sequence>
<dbReference type="PROSITE" id="PS51257">
    <property type="entry name" value="PROKAR_LIPOPROTEIN"/>
    <property type="match status" value="1"/>
</dbReference>
<protein>
    <recommendedName>
        <fullName evidence="5">DUF4440 domain-containing protein</fullName>
    </recommendedName>
</protein>
<proteinExistence type="predicted"/>
<keyword evidence="4" id="KW-1185">Reference proteome</keyword>
<evidence type="ECO:0000256" key="1">
    <source>
        <dbReference type="SAM" id="MobiDB-lite"/>
    </source>
</evidence>
<dbReference type="Proteomes" id="UP001597403">
    <property type="component" value="Unassembled WGS sequence"/>
</dbReference>
<dbReference type="EMBL" id="JBHUGF010000010">
    <property type="protein sequence ID" value="MFD1989880.1"/>
    <property type="molecule type" value="Genomic_DNA"/>
</dbReference>